<evidence type="ECO:0000313" key="4">
    <source>
        <dbReference type="Proteomes" id="UP000241167"/>
    </source>
</evidence>
<keyword evidence="4" id="KW-1185">Reference proteome</keyword>
<comment type="caution">
    <text evidence="3">The sequence shown here is derived from an EMBL/GenBank/DDBJ whole genome shotgun (WGS) entry which is preliminary data.</text>
</comment>
<dbReference type="Proteomes" id="UP000241167">
    <property type="component" value="Unassembled WGS sequence"/>
</dbReference>
<feature type="chain" id="PRO_5015122956" evidence="2">
    <location>
        <begin position="26"/>
        <end position="409"/>
    </location>
</feature>
<dbReference type="RefSeq" id="WP_106511308.1">
    <property type="nucleotide sequence ID" value="NZ_PXYI01000001.1"/>
</dbReference>
<accession>A0A2P7QZA2</accession>
<evidence type="ECO:0000256" key="2">
    <source>
        <dbReference type="SAM" id="SignalP"/>
    </source>
</evidence>
<evidence type="ECO:0000313" key="3">
    <source>
        <dbReference type="EMBL" id="PSJ43291.1"/>
    </source>
</evidence>
<dbReference type="EMBL" id="PXYI01000001">
    <property type="protein sequence ID" value="PSJ43291.1"/>
    <property type="molecule type" value="Genomic_DNA"/>
</dbReference>
<keyword evidence="2" id="KW-0732">Signal</keyword>
<name>A0A2P7QZA2_9SPHN</name>
<gene>
    <name evidence="3" type="ORF">C7I55_02635</name>
</gene>
<proteinExistence type="predicted"/>
<feature type="compositionally biased region" description="Low complexity" evidence="1">
    <location>
        <begin position="371"/>
        <end position="387"/>
    </location>
</feature>
<protein>
    <submittedName>
        <fullName evidence="3">Uncharacterized protein</fullName>
    </submittedName>
</protein>
<dbReference type="AlphaFoldDB" id="A0A2P7QZA2"/>
<evidence type="ECO:0000256" key="1">
    <source>
        <dbReference type="SAM" id="MobiDB-lite"/>
    </source>
</evidence>
<dbReference type="OrthoDB" id="564777at2"/>
<sequence>MNSKRVALLGATAAVAALAIGTAHGQQKAGSTATYWMSADTMSGMGAMAAGGTGGMVSAMLGGRGGSGYAHNLTLQLGTGQRPTGEPSAEHIPPAGLQAGPSLPLVTPKTAPRTSGPTEPWRNMEKPKGRMLIYWGCGEHARTGQPVVLDFAAMSAGKMPPAFATTSFKFMTPPSPATAATYGDWPNDRSKSRIPAKGSLVGAHVIKGNYTPDINFTLAPGQDFLAPVNLVANKAGPSGAVPLAWSGVPGAQAWLAGTMGSGRNGDFIIWSSSEVQAMAMMSDYLAPEEIRRLVAGKVLMPATATSCTVPAEVAKAAPQSMLSLAAFGNEANFSHPVRPARAPASWRPDWTVKLRTKSSYTGLLGMNMADMMGGRDSGSNDGDGADATPAKPETTKSKLKKGLGKLFGQ</sequence>
<feature type="region of interest" description="Disordered" evidence="1">
    <location>
        <begin position="78"/>
        <end position="124"/>
    </location>
</feature>
<reference evidence="3 4" key="1">
    <citation type="submission" date="2018-03" db="EMBL/GenBank/DDBJ databases">
        <title>The draft genome of Sphingosinicella sp. GL-C-18.</title>
        <authorList>
            <person name="Liu L."/>
            <person name="Li L."/>
            <person name="Liang L."/>
            <person name="Zhang X."/>
            <person name="Wang T."/>
        </authorList>
    </citation>
    <scope>NUCLEOTIDE SEQUENCE [LARGE SCALE GENOMIC DNA]</scope>
    <source>
        <strain evidence="3 4">GL-C-18</strain>
    </source>
</reference>
<organism evidence="3 4">
    <name type="scientific">Allosphingosinicella deserti</name>
    <dbReference type="NCBI Taxonomy" id="2116704"/>
    <lineage>
        <taxon>Bacteria</taxon>
        <taxon>Pseudomonadati</taxon>
        <taxon>Pseudomonadota</taxon>
        <taxon>Alphaproteobacteria</taxon>
        <taxon>Sphingomonadales</taxon>
        <taxon>Sphingomonadaceae</taxon>
        <taxon>Allosphingosinicella</taxon>
    </lineage>
</organism>
<feature type="signal peptide" evidence="2">
    <location>
        <begin position="1"/>
        <end position="25"/>
    </location>
</feature>
<feature type="region of interest" description="Disordered" evidence="1">
    <location>
        <begin position="371"/>
        <end position="409"/>
    </location>
</feature>